<dbReference type="InterPro" id="IPR015424">
    <property type="entry name" value="PyrdxlP-dep_Trfase"/>
</dbReference>
<reference evidence="1" key="1">
    <citation type="journal article" date="2014" name="Front. Microbiol.">
        <title>High frequency of phylogenetically diverse reductive dehalogenase-homologous genes in deep subseafloor sedimentary metagenomes.</title>
        <authorList>
            <person name="Kawai M."/>
            <person name="Futagami T."/>
            <person name="Toyoda A."/>
            <person name="Takaki Y."/>
            <person name="Nishi S."/>
            <person name="Hori S."/>
            <person name="Arai W."/>
            <person name="Tsubouchi T."/>
            <person name="Morono Y."/>
            <person name="Uchiyama I."/>
            <person name="Ito T."/>
            <person name="Fujiyama A."/>
            <person name="Inagaki F."/>
            <person name="Takami H."/>
        </authorList>
    </citation>
    <scope>NUCLEOTIDE SEQUENCE</scope>
    <source>
        <strain evidence="1">Expedition CK06-06</strain>
    </source>
</reference>
<proteinExistence type="predicted"/>
<dbReference type="InterPro" id="IPR015421">
    <property type="entry name" value="PyrdxlP-dep_Trfase_major"/>
</dbReference>
<name>X1J2G9_9ZZZZ</name>
<evidence type="ECO:0000313" key="1">
    <source>
        <dbReference type="EMBL" id="GAH88177.1"/>
    </source>
</evidence>
<evidence type="ECO:0008006" key="2">
    <source>
        <dbReference type="Google" id="ProtNLM"/>
    </source>
</evidence>
<dbReference type="Pfam" id="PF01041">
    <property type="entry name" value="DegT_DnrJ_EryC1"/>
    <property type="match status" value="1"/>
</dbReference>
<sequence>MKFINQTEPSFGIEEAEALKRYILSGGWGTEFKETQKFESMICDFTGAKYCSAVNNGTMALVIALLAMGIKPDNEVFGPCFNDGGNCQCRQV</sequence>
<feature type="non-terminal residue" evidence="1">
    <location>
        <position position="92"/>
    </location>
</feature>
<dbReference type="AlphaFoldDB" id="X1J2G9"/>
<organism evidence="1">
    <name type="scientific">marine sediment metagenome</name>
    <dbReference type="NCBI Taxonomy" id="412755"/>
    <lineage>
        <taxon>unclassified sequences</taxon>
        <taxon>metagenomes</taxon>
        <taxon>ecological metagenomes</taxon>
    </lineage>
</organism>
<dbReference type="SUPFAM" id="SSF53383">
    <property type="entry name" value="PLP-dependent transferases"/>
    <property type="match status" value="1"/>
</dbReference>
<accession>X1J2G9</accession>
<dbReference type="EMBL" id="BARU01037465">
    <property type="protein sequence ID" value="GAH88177.1"/>
    <property type="molecule type" value="Genomic_DNA"/>
</dbReference>
<comment type="caution">
    <text evidence="1">The sequence shown here is derived from an EMBL/GenBank/DDBJ whole genome shotgun (WGS) entry which is preliminary data.</text>
</comment>
<dbReference type="Gene3D" id="3.40.640.10">
    <property type="entry name" value="Type I PLP-dependent aspartate aminotransferase-like (Major domain)"/>
    <property type="match status" value="1"/>
</dbReference>
<dbReference type="InterPro" id="IPR000653">
    <property type="entry name" value="DegT/StrS_aminotransferase"/>
</dbReference>
<protein>
    <recommendedName>
        <fullName evidence="2">DegT/DnrJ/EryC1/StrS aminotransferase family protein</fullName>
    </recommendedName>
</protein>
<gene>
    <name evidence="1" type="ORF">S03H2_58376</name>
</gene>